<dbReference type="AlphaFoldDB" id="A0A4Y6PY73"/>
<dbReference type="GO" id="GO:0046872">
    <property type="term" value="F:metal ion binding"/>
    <property type="evidence" value="ECO:0007669"/>
    <property type="project" value="InterPro"/>
</dbReference>
<dbReference type="InterPro" id="IPR006128">
    <property type="entry name" value="Lipoprotein_PsaA-like"/>
</dbReference>
<dbReference type="PANTHER" id="PTHR42953">
    <property type="entry name" value="HIGH-AFFINITY ZINC UPTAKE SYSTEM PROTEIN ZNUA-RELATED"/>
    <property type="match status" value="1"/>
</dbReference>
<dbReference type="InterPro" id="IPR050492">
    <property type="entry name" value="Bact_metal-bind_prot9"/>
</dbReference>
<organism evidence="4 5">
    <name type="scientific">Persicimonas caeni</name>
    <dbReference type="NCBI Taxonomy" id="2292766"/>
    <lineage>
        <taxon>Bacteria</taxon>
        <taxon>Deltaproteobacteria</taxon>
        <taxon>Bradymonadales</taxon>
        <taxon>Bradymonadaceae</taxon>
        <taxon>Persicimonas</taxon>
    </lineage>
</organism>
<dbReference type="PANTHER" id="PTHR42953:SF2">
    <property type="entry name" value="ADHESION PROTEIN"/>
    <property type="match status" value="1"/>
</dbReference>
<sequence length="327" mass="36653">MMVERILVSLTALLPNHTGCNAMNARKMILPTVALLLVILIPDLAAAKVKVVATLGDLAAAAEEVGGEDVDVKLLARPQEDPHYVDAKPSFVREVAQADLVVLNGMSLEIGWLPMLVKNSRNPDIQRGEPGHFDASTFIERKEVPKQQIDRSMGDVHPEGNPHYTYEPRQMARVAIALGKRLGQIDPANKAAYQKRARKFARECLQTYKHWQEKFAELPAERREVVVYHEAWIYVLDWLDLERVATVEPKPGVEPNPRHVVEVIKTIERDEIPVILKMEYYPATTVERIADKTGAKVVSSQGQTRLGKSYIDRINALASAIYKALDK</sequence>
<reference evidence="4 5" key="1">
    <citation type="submission" date="2019-06" db="EMBL/GenBank/DDBJ databases">
        <title>Persicimonas caeni gen. nov., sp. nov., a predatory bacterium isolated from solar saltern.</title>
        <authorList>
            <person name="Wang S."/>
        </authorList>
    </citation>
    <scope>NUCLEOTIDE SEQUENCE [LARGE SCALE GENOMIC DNA]</scope>
    <source>
        <strain evidence="4 5">YN101</strain>
    </source>
</reference>
<accession>A0A4Y6PY73</accession>
<proteinExistence type="inferred from homology"/>
<dbReference type="Gene3D" id="3.40.50.1980">
    <property type="entry name" value="Nitrogenase molybdenum iron protein domain"/>
    <property type="match status" value="2"/>
</dbReference>
<keyword evidence="1 3" id="KW-0813">Transport</keyword>
<gene>
    <name evidence="4" type="ORF">FIV42_20885</name>
</gene>
<dbReference type="Pfam" id="PF01297">
    <property type="entry name" value="ZnuA"/>
    <property type="match status" value="1"/>
</dbReference>
<accession>A0A5B8Y9P0</accession>
<dbReference type="InterPro" id="IPR006129">
    <property type="entry name" value="AdhesinB"/>
</dbReference>
<dbReference type="PRINTS" id="PR00690">
    <property type="entry name" value="ADHESNFAMILY"/>
</dbReference>
<dbReference type="SUPFAM" id="SSF53807">
    <property type="entry name" value="Helical backbone' metal receptor"/>
    <property type="match status" value="1"/>
</dbReference>
<evidence type="ECO:0000313" key="5">
    <source>
        <dbReference type="Proteomes" id="UP000315995"/>
    </source>
</evidence>
<name>A0A4Y6PY73_PERCE</name>
<dbReference type="InterPro" id="IPR006127">
    <property type="entry name" value="ZnuA-like"/>
</dbReference>
<keyword evidence="5" id="KW-1185">Reference proteome</keyword>
<dbReference type="EMBL" id="CP041186">
    <property type="protein sequence ID" value="QDG53109.1"/>
    <property type="molecule type" value="Genomic_DNA"/>
</dbReference>
<dbReference type="GO" id="GO:0007155">
    <property type="term" value="P:cell adhesion"/>
    <property type="evidence" value="ECO:0007669"/>
    <property type="project" value="InterPro"/>
</dbReference>
<protein>
    <submittedName>
        <fullName evidence="4">Zinc ABC transporter substrate-binding protein</fullName>
    </submittedName>
</protein>
<dbReference type="OrthoDB" id="9810636at2"/>
<evidence type="ECO:0000256" key="3">
    <source>
        <dbReference type="RuleBase" id="RU003512"/>
    </source>
</evidence>
<comment type="similarity">
    <text evidence="3">Belongs to the bacterial solute-binding protein 9 family.</text>
</comment>
<dbReference type="GO" id="GO:0030001">
    <property type="term" value="P:metal ion transport"/>
    <property type="evidence" value="ECO:0007669"/>
    <property type="project" value="InterPro"/>
</dbReference>
<dbReference type="Proteomes" id="UP000315995">
    <property type="component" value="Chromosome"/>
</dbReference>
<evidence type="ECO:0000313" key="4">
    <source>
        <dbReference type="EMBL" id="QDG53109.1"/>
    </source>
</evidence>
<keyword evidence="2" id="KW-0732">Signal</keyword>
<evidence type="ECO:0000256" key="2">
    <source>
        <dbReference type="ARBA" id="ARBA00022729"/>
    </source>
</evidence>
<evidence type="ECO:0000256" key="1">
    <source>
        <dbReference type="ARBA" id="ARBA00022448"/>
    </source>
</evidence>
<dbReference type="PRINTS" id="PR00691">
    <property type="entry name" value="ADHESINB"/>
</dbReference>